<sequence length="38" mass="4172">MAFQGRGGELKHCVDYSDLIDTAFGFVHIVGKDETGKE</sequence>
<dbReference type="Proteomes" id="UP000634136">
    <property type="component" value="Unassembled WGS sequence"/>
</dbReference>
<organism evidence="1 2">
    <name type="scientific">Senna tora</name>
    <dbReference type="NCBI Taxonomy" id="362788"/>
    <lineage>
        <taxon>Eukaryota</taxon>
        <taxon>Viridiplantae</taxon>
        <taxon>Streptophyta</taxon>
        <taxon>Embryophyta</taxon>
        <taxon>Tracheophyta</taxon>
        <taxon>Spermatophyta</taxon>
        <taxon>Magnoliopsida</taxon>
        <taxon>eudicotyledons</taxon>
        <taxon>Gunneridae</taxon>
        <taxon>Pentapetalae</taxon>
        <taxon>rosids</taxon>
        <taxon>fabids</taxon>
        <taxon>Fabales</taxon>
        <taxon>Fabaceae</taxon>
        <taxon>Caesalpinioideae</taxon>
        <taxon>Cassia clade</taxon>
        <taxon>Senna</taxon>
    </lineage>
</organism>
<name>A0A834WBW3_9FABA</name>
<keyword evidence="2" id="KW-1185">Reference proteome</keyword>
<gene>
    <name evidence="1" type="ORF">G2W53_034417</name>
</gene>
<reference evidence="1" key="1">
    <citation type="submission" date="2020-09" db="EMBL/GenBank/DDBJ databases">
        <title>Genome-Enabled Discovery of Anthraquinone Biosynthesis in Senna tora.</title>
        <authorList>
            <person name="Kang S.-H."/>
            <person name="Pandey R.P."/>
            <person name="Lee C.-M."/>
            <person name="Sim J.-S."/>
            <person name="Jeong J.-T."/>
            <person name="Choi B.-S."/>
            <person name="Jung M."/>
            <person name="Ginzburg D."/>
            <person name="Zhao K."/>
            <person name="Won S.Y."/>
            <person name="Oh T.-J."/>
            <person name="Yu Y."/>
            <person name="Kim N.-H."/>
            <person name="Lee O.R."/>
            <person name="Lee T.-H."/>
            <person name="Bashyal P."/>
            <person name="Kim T.-S."/>
            <person name="Lee W.-H."/>
            <person name="Kawkins C."/>
            <person name="Kim C.-K."/>
            <person name="Kim J.S."/>
            <person name="Ahn B.O."/>
            <person name="Rhee S.Y."/>
            <person name="Sohng J.K."/>
        </authorList>
    </citation>
    <scope>NUCLEOTIDE SEQUENCE</scope>
    <source>
        <tissue evidence="1">Leaf</tissue>
    </source>
</reference>
<evidence type="ECO:0000313" key="2">
    <source>
        <dbReference type="Proteomes" id="UP000634136"/>
    </source>
</evidence>
<protein>
    <submittedName>
        <fullName evidence="1">Uncharacterized protein</fullName>
    </submittedName>
</protein>
<evidence type="ECO:0000313" key="1">
    <source>
        <dbReference type="EMBL" id="KAF7813441.1"/>
    </source>
</evidence>
<dbReference type="EMBL" id="JAAIUW010000010">
    <property type="protein sequence ID" value="KAF7813441.1"/>
    <property type="molecule type" value="Genomic_DNA"/>
</dbReference>
<accession>A0A834WBW3</accession>
<comment type="caution">
    <text evidence="1">The sequence shown here is derived from an EMBL/GenBank/DDBJ whole genome shotgun (WGS) entry which is preliminary data.</text>
</comment>
<proteinExistence type="predicted"/>
<dbReference type="AlphaFoldDB" id="A0A834WBW3"/>